<dbReference type="AlphaFoldDB" id="A0A5J5BB81"/>
<evidence type="ECO:0000313" key="3">
    <source>
        <dbReference type="Proteomes" id="UP000325577"/>
    </source>
</evidence>
<feature type="chain" id="PRO_5023829745" description="AB hydrolase-1 domain-containing protein" evidence="1">
    <location>
        <begin position="18"/>
        <end position="215"/>
    </location>
</feature>
<dbReference type="OrthoDB" id="294702at2759"/>
<evidence type="ECO:0000256" key="1">
    <source>
        <dbReference type="SAM" id="SignalP"/>
    </source>
</evidence>
<dbReference type="PANTHER" id="PTHR45763">
    <property type="entry name" value="HYDROLASE, ALPHA/BETA FOLD FAMILY PROTEIN, EXPRESSED-RELATED"/>
    <property type="match status" value="1"/>
</dbReference>
<reference evidence="2 3" key="1">
    <citation type="submission" date="2019-09" db="EMBL/GenBank/DDBJ databases">
        <title>A chromosome-level genome assembly of the Chinese tupelo Nyssa sinensis.</title>
        <authorList>
            <person name="Yang X."/>
            <person name="Kang M."/>
            <person name="Yang Y."/>
            <person name="Xiong H."/>
            <person name="Wang M."/>
            <person name="Zhang Z."/>
            <person name="Wang Z."/>
            <person name="Wu H."/>
            <person name="Ma T."/>
            <person name="Liu J."/>
            <person name="Xi Z."/>
        </authorList>
    </citation>
    <scope>NUCLEOTIDE SEQUENCE [LARGE SCALE GENOMIC DNA]</scope>
    <source>
        <strain evidence="2">J267</strain>
        <tissue evidence="2">Leaf</tissue>
    </source>
</reference>
<dbReference type="Gene3D" id="3.40.50.1820">
    <property type="entry name" value="alpha/beta hydrolase"/>
    <property type="match status" value="1"/>
</dbReference>
<organism evidence="2 3">
    <name type="scientific">Nyssa sinensis</name>
    <dbReference type="NCBI Taxonomy" id="561372"/>
    <lineage>
        <taxon>Eukaryota</taxon>
        <taxon>Viridiplantae</taxon>
        <taxon>Streptophyta</taxon>
        <taxon>Embryophyta</taxon>
        <taxon>Tracheophyta</taxon>
        <taxon>Spermatophyta</taxon>
        <taxon>Magnoliopsida</taxon>
        <taxon>eudicotyledons</taxon>
        <taxon>Gunneridae</taxon>
        <taxon>Pentapetalae</taxon>
        <taxon>asterids</taxon>
        <taxon>Cornales</taxon>
        <taxon>Nyssaceae</taxon>
        <taxon>Nyssa</taxon>
    </lineage>
</organism>
<dbReference type="EMBL" id="CM018037">
    <property type="protein sequence ID" value="KAA8539142.1"/>
    <property type="molecule type" value="Genomic_DNA"/>
</dbReference>
<evidence type="ECO:0008006" key="4">
    <source>
        <dbReference type="Google" id="ProtNLM"/>
    </source>
</evidence>
<feature type="signal peptide" evidence="1">
    <location>
        <begin position="1"/>
        <end position="17"/>
    </location>
</feature>
<keyword evidence="1" id="KW-0732">Signal</keyword>
<keyword evidence="3" id="KW-1185">Reference proteome</keyword>
<sequence length="215" mass="24129">MFKIILMVLLIGFLTWAFQSTQPPPPNICGFLGLLIGLLVWAYQSIRPPTPNICASLGSPPITAPRIKLRDGRHLANKEHGVPKEMAKYKIIFVHGFSSSRHDTSLTTSEIFEELGVYLVSFDRPVCNIFEMLVMDLQFVTSSNNQAHMTQQGVFESLHRDMRGDEDGLVPVTLQRYIAERLPWIHYHELPGAGHLFPGVDGMSEAIMKTLLLGE</sequence>
<dbReference type="Proteomes" id="UP000325577">
    <property type="component" value="Linkage Group LG14"/>
</dbReference>
<dbReference type="SUPFAM" id="SSF53474">
    <property type="entry name" value="alpha/beta-Hydrolases"/>
    <property type="match status" value="2"/>
</dbReference>
<accession>A0A5J5BB81</accession>
<name>A0A5J5BB81_9ASTE</name>
<proteinExistence type="predicted"/>
<dbReference type="PANTHER" id="PTHR45763:SF61">
    <property type="entry name" value="AB HYDROLASE-1 DOMAIN-CONTAINING PROTEIN"/>
    <property type="match status" value="1"/>
</dbReference>
<evidence type="ECO:0000313" key="2">
    <source>
        <dbReference type="EMBL" id="KAA8539142.1"/>
    </source>
</evidence>
<dbReference type="InterPro" id="IPR029058">
    <property type="entry name" value="AB_hydrolase_fold"/>
</dbReference>
<gene>
    <name evidence="2" type="ORF">F0562_025834</name>
</gene>
<protein>
    <recommendedName>
        <fullName evidence="4">AB hydrolase-1 domain-containing protein</fullName>
    </recommendedName>
</protein>